<keyword evidence="1" id="KW-0175">Coiled coil</keyword>
<accession>A0AAV2ILH4</accession>
<feature type="coiled-coil region" evidence="1">
    <location>
        <begin position="440"/>
        <end position="490"/>
    </location>
</feature>
<dbReference type="AlphaFoldDB" id="A0AAV2ILH4"/>
<gene>
    <name evidence="3" type="ORF">GSLYS_00021167001</name>
</gene>
<dbReference type="PANTHER" id="PTHR34649:SF1">
    <property type="entry name" value="CILIA- AND FLAGELLA-ASSOCIATED PROTEIN 99"/>
    <property type="match status" value="1"/>
</dbReference>
<keyword evidence="4" id="KW-1185">Reference proteome</keyword>
<name>A0AAV2ILH4_LYMST</name>
<reference evidence="3 4" key="1">
    <citation type="submission" date="2024-04" db="EMBL/GenBank/DDBJ databases">
        <authorList>
            <consortium name="Genoscope - CEA"/>
            <person name="William W."/>
        </authorList>
    </citation>
    <scope>NUCLEOTIDE SEQUENCE [LARGE SCALE GENOMIC DNA]</scope>
</reference>
<feature type="compositionally biased region" description="Polar residues" evidence="2">
    <location>
        <begin position="611"/>
        <end position="620"/>
    </location>
</feature>
<dbReference type="PANTHER" id="PTHR34649">
    <property type="entry name" value="CILIA- AND FLAGELLA-ASSOCIATED PROTEIN 99"/>
    <property type="match status" value="1"/>
</dbReference>
<evidence type="ECO:0000256" key="2">
    <source>
        <dbReference type="SAM" id="MobiDB-lite"/>
    </source>
</evidence>
<evidence type="ECO:0000313" key="3">
    <source>
        <dbReference type="EMBL" id="CAL1547850.1"/>
    </source>
</evidence>
<dbReference type="EMBL" id="CAXITT010001083">
    <property type="protein sequence ID" value="CAL1547850.1"/>
    <property type="molecule type" value="Genomic_DNA"/>
</dbReference>
<feature type="coiled-coil region" evidence="1">
    <location>
        <begin position="241"/>
        <end position="268"/>
    </location>
</feature>
<evidence type="ECO:0000313" key="4">
    <source>
        <dbReference type="Proteomes" id="UP001497497"/>
    </source>
</evidence>
<organism evidence="3 4">
    <name type="scientific">Lymnaea stagnalis</name>
    <name type="common">Great pond snail</name>
    <name type="synonym">Helix stagnalis</name>
    <dbReference type="NCBI Taxonomy" id="6523"/>
    <lineage>
        <taxon>Eukaryota</taxon>
        <taxon>Metazoa</taxon>
        <taxon>Spiralia</taxon>
        <taxon>Lophotrochozoa</taxon>
        <taxon>Mollusca</taxon>
        <taxon>Gastropoda</taxon>
        <taxon>Heterobranchia</taxon>
        <taxon>Euthyneura</taxon>
        <taxon>Panpulmonata</taxon>
        <taxon>Hygrophila</taxon>
        <taxon>Lymnaeoidea</taxon>
        <taxon>Lymnaeidae</taxon>
        <taxon>Lymnaea</taxon>
    </lineage>
</organism>
<evidence type="ECO:0008006" key="5">
    <source>
        <dbReference type="Google" id="ProtNLM"/>
    </source>
</evidence>
<comment type="caution">
    <text evidence="3">The sequence shown here is derived from an EMBL/GenBank/DDBJ whole genome shotgun (WGS) entry which is preliminary data.</text>
</comment>
<dbReference type="InterPro" id="IPR039341">
    <property type="entry name" value="CFAP99"/>
</dbReference>
<proteinExistence type="predicted"/>
<evidence type="ECO:0000256" key="1">
    <source>
        <dbReference type="SAM" id="Coils"/>
    </source>
</evidence>
<dbReference type="Proteomes" id="UP001497497">
    <property type="component" value="Unassembled WGS sequence"/>
</dbReference>
<feature type="region of interest" description="Disordered" evidence="2">
    <location>
        <begin position="603"/>
        <end position="627"/>
    </location>
</feature>
<sequence length="671" mass="77466">MDAKHQQLINHCANLLDSYDADTTGLEEHLKDYLNANRVQDEDDKIFITEVFSGCVRHGPIMNLVVDGFYVRDGRYILRSLQSIGINIYVNPICKIIFKNISVLAYLALFRLDELGVAHYRKFVSTLEMKSAYKFLNFFFDEKNLVTWMKDGWNSVYEPSYVQTSLLSPILRWLPELTDLVKLMKNRIENKLKPKKSTIPATDVKPFNLTKPRPRSIPIPDKIPQLKKSNPIPASLYNPPIDQEEIARQRIENRRKAEERLMEASKIQFSCANPEKSDKTKHILQNIAIEEMAKTEVTTVKARPLPDFKKEAVPVKMTAATIMREGLLYQKLENEIMEKLRRLEAGAYDASDFNKWQSEMRQRDLEAQLMAIEERRLLGKLSHEEAIYARKNLMAENQTRVKNIKKETAAMMKEFLDKKFQEEKEMKTLVENTMASHKNAKEAKEKLKAYKRKIVQEVHEESRELMKQALEEAEDEMRAKMELIQQIRVMESMPVSRFKVLDLTSTSGAGLLGEMSILELRERLALLKAQNKEDEEIRRDNILNAKQAKAEFLSDTLDMIAKHRSEQTRGAALKLEASKKPKTGAGQFKSLALAELERKVEERRSARLQEQRPQAPTSSAAKKKISFVSQKKNLEERRWKELEQTQERAAMLFSKGQTVSAASQRLTVSTI</sequence>
<protein>
    <recommendedName>
        <fullName evidence="5">Cilia- and flagella-associated protein 99</fullName>
    </recommendedName>
</protein>